<dbReference type="EMBL" id="BGPR01069042">
    <property type="protein sequence ID" value="GBO42793.1"/>
    <property type="molecule type" value="Genomic_DNA"/>
</dbReference>
<gene>
    <name evidence="1" type="ORF">AVEN_119299_1</name>
    <name evidence="2" type="ORF">AVEN_238080_1</name>
</gene>
<reference evidence="2 3" key="1">
    <citation type="journal article" date="2019" name="Sci. Rep.">
        <title>Orb-weaving spider Araneus ventricosus genome elucidates the spidroin gene catalogue.</title>
        <authorList>
            <person name="Kono N."/>
            <person name="Nakamura H."/>
            <person name="Ohtoshi R."/>
            <person name="Moran D.A.P."/>
            <person name="Shinohara A."/>
            <person name="Yoshida Y."/>
            <person name="Fujiwara M."/>
            <person name="Mori M."/>
            <person name="Tomita M."/>
            <person name="Arakawa K."/>
        </authorList>
    </citation>
    <scope>NUCLEOTIDE SEQUENCE [LARGE SCALE GENOMIC DNA]</scope>
</reference>
<accession>A0A4Y2WZN5</accession>
<name>A0A4Y2WZN5_ARAVE</name>
<sequence length="116" mass="13503">MQRARWRLDSYSFIRRIADVEQILDHARQSIDCLSVYLSYVRQSVDCLSVCLSHVYSTGSVTVMVTAELRRHGDNDAERQRFPAGRFSFWKEIIFLGELTHSLQMCTDFRPSPPKC</sequence>
<proteinExistence type="predicted"/>
<comment type="caution">
    <text evidence="2">The sequence shown here is derived from an EMBL/GenBank/DDBJ whole genome shotgun (WGS) entry which is preliminary data.</text>
</comment>
<dbReference type="AlphaFoldDB" id="A0A4Y2WZN5"/>
<evidence type="ECO:0000313" key="3">
    <source>
        <dbReference type="Proteomes" id="UP000499080"/>
    </source>
</evidence>
<protein>
    <submittedName>
        <fullName evidence="2">Uncharacterized protein</fullName>
    </submittedName>
</protein>
<evidence type="ECO:0000313" key="1">
    <source>
        <dbReference type="EMBL" id="GBO42688.1"/>
    </source>
</evidence>
<organism evidence="2 3">
    <name type="scientific">Araneus ventricosus</name>
    <name type="common">Orbweaver spider</name>
    <name type="synonym">Epeira ventricosa</name>
    <dbReference type="NCBI Taxonomy" id="182803"/>
    <lineage>
        <taxon>Eukaryota</taxon>
        <taxon>Metazoa</taxon>
        <taxon>Ecdysozoa</taxon>
        <taxon>Arthropoda</taxon>
        <taxon>Chelicerata</taxon>
        <taxon>Arachnida</taxon>
        <taxon>Araneae</taxon>
        <taxon>Araneomorphae</taxon>
        <taxon>Entelegynae</taxon>
        <taxon>Araneoidea</taxon>
        <taxon>Araneidae</taxon>
        <taxon>Araneus</taxon>
    </lineage>
</organism>
<evidence type="ECO:0000313" key="2">
    <source>
        <dbReference type="EMBL" id="GBO42793.1"/>
    </source>
</evidence>
<dbReference type="Proteomes" id="UP000499080">
    <property type="component" value="Unassembled WGS sequence"/>
</dbReference>
<keyword evidence="3" id="KW-1185">Reference proteome</keyword>
<dbReference type="EMBL" id="BGPR01068906">
    <property type="protein sequence ID" value="GBO42688.1"/>
    <property type="molecule type" value="Genomic_DNA"/>
</dbReference>